<evidence type="ECO:0000256" key="17">
    <source>
        <dbReference type="PIRSR" id="PIRSR000130-4"/>
    </source>
</evidence>
<evidence type="ECO:0000313" key="22">
    <source>
        <dbReference type="EMBL" id="AWM33470.1"/>
    </source>
</evidence>
<feature type="binding site" evidence="13 15">
    <location>
        <position position="423"/>
    </location>
    <ligand>
        <name>IMP</name>
        <dbReference type="ChEBI" id="CHEBI:58053"/>
    </ligand>
</feature>
<dbReference type="SMART" id="SM01240">
    <property type="entry name" value="IMPDH"/>
    <property type="match status" value="1"/>
</dbReference>
<comment type="similarity">
    <text evidence="2 13 19">Belongs to the IMPDH/GMPR family.</text>
</comment>
<dbReference type="UniPathway" id="UPA00601">
    <property type="reaction ID" value="UER00295"/>
</dbReference>
<dbReference type="PIRSF" id="PIRSF000130">
    <property type="entry name" value="IMPDH"/>
    <property type="match status" value="1"/>
</dbReference>
<dbReference type="RefSeq" id="WP_109656547.1">
    <property type="nucleotide sequence ID" value="NZ_CP029145.1"/>
</dbReference>
<protein>
    <recommendedName>
        <fullName evidence="13 20">Inosine-5'-monophosphate dehydrogenase</fullName>
        <shortName evidence="13">IMP dehydrogenase</shortName>
        <shortName evidence="13">IMPD</shortName>
        <shortName evidence="13">IMPDH</shortName>
        <ecNumber evidence="13 20">1.1.1.205</ecNumber>
    </recommendedName>
</protein>
<evidence type="ECO:0000256" key="4">
    <source>
        <dbReference type="ARBA" id="ARBA00022723"/>
    </source>
</evidence>
<keyword evidence="23" id="KW-1185">Reference proteome</keyword>
<proteinExistence type="inferred from homology"/>
<comment type="activity regulation">
    <text evidence="13">Mycophenolic acid (MPA) is a non-competitive inhibitor that prevents formation of the closed enzyme conformation by binding to the same site as the amobile flap. In contrast, mizoribine monophosphate (MZP) is a competitive inhibitor that induces the closed conformation. MPA is a potent inhibitor of mammalian IMPDHs but a poor inhibitor of the bacterial enzymes. MZP is a more potent inhibitor of bacterial IMPDH.</text>
</comment>
<evidence type="ECO:0000256" key="5">
    <source>
        <dbReference type="ARBA" id="ARBA00022737"/>
    </source>
</evidence>
<comment type="cofactor">
    <cofactor evidence="1 13">
        <name>K(+)</name>
        <dbReference type="ChEBI" id="CHEBI:29103"/>
    </cofactor>
</comment>
<feature type="binding site" evidence="13">
    <location>
        <position position="476"/>
    </location>
    <ligand>
        <name>K(+)</name>
        <dbReference type="ChEBI" id="CHEBI:29103"/>
        <note>ligand shared between two tetrameric partners</note>
    </ligand>
</feature>
<evidence type="ECO:0000256" key="10">
    <source>
        <dbReference type="ARBA" id="ARBA00023027"/>
    </source>
</evidence>
<dbReference type="HAMAP" id="MF_01964">
    <property type="entry name" value="IMPDH"/>
    <property type="match status" value="1"/>
</dbReference>
<feature type="domain" description="CBS" evidence="21">
    <location>
        <begin position="100"/>
        <end position="156"/>
    </location>
</feature>
<keyword evidence="8 13" id="KW-0630">Potassium</keyword>
<dbReference type="KEGG" id="hnv:DDQ68_12145"/>
<dbReference type="GO" id="GO:0006177">
    <property type="term" value="P:GMP biosynthetic process"/>
    <property type="evidence" value="ECO:0007669"/>
    <property type="project" value="UniProtKB-UniRule"/>
</dbReference>
<feature type="binding site" evidence="16">
    <location>
        <begin position="255"/>
        <end position="257"/>
    </location>
    <ligand>
        <name>NAD(+)</name>
        <dbReference type="ChEBI" id="CHEBI:57540"/>
    </ligand>
</feature>
<dbReference type="EMBL" id="CP029145">
    <property type="protein sequence ID" value="AWM33470.1"/>
    <property type="molecule type" value="Genomic_DNA"/>
</dbReference>
<evidence type="ECO:0000256" key="16">
    <source>
        <dbReference type="PIRSR" id="PIRSR000130-3"/>
    </source>
</evidence>
<feature type="binding site" description="in other chain" evidence="13 17">
    <location>
        <position position="309"/>
    </location>
    <ligand>
        <name>K(+)</name>
        <dbReference type="ChEBI" id="CHEBI:29103"/>
        <note>ligand shared between two tetrameric partners</note>
    </ligand>
</feature>
<evidence type="ECO:0000256" key="20">
    <source>
        <dbReference type="RuleBase" id="RU003928"/>
    </source>
</evidence>
<comment type="pathway">
    <text evidence="13 20">Purine metabolism; XMP biosynthesis via de novo pathway; XMP from IMP: step 1/1.</text>
</comment>
<dbReference type="AlphaFoldDB" id="A0A2Z3GXK3"/>
<dbReference type="GO" id="GO:0000166">
    <property type="term" value="F:nucleotide binding"/>
    <property type="evidence" value="ECO:0007669"/>
    <property type="project" value="UniProtKB-UniRule"/>
</dbReference>
<dbReference type="GO" id="GO:0006183">
    <property type="term" value="P:GTP biosynthetic process"/>
    <property type="evidence" value="ECO:0007669"/>
    <property type="project" value="TreeGrafter"/>
</dbReference>
<feature type="domain" description="CBS" evidence="21">
    <location>
        <begin position="160"/>
        <end position="218"/>
    </location>
</feature>
<dbReference type="EC" id="1.1.1.205" evidence="13 20"/>
<evidence type="ECO:0000256" key="9">
    <source>
        <dbReference type="ARBA" id="ARBA00023002"/>
    </source>
</evidence>
<evidence type="ECO:0000256" key="14">
    <source>
        <dbReference type="PIRSR" id="PIRSR000130-1"/>
    </source>
</evidence>
<comment type="catalytic activity">
    <reaction evidence="12 13 20">
        <text>IMP + NAD(+) + H2O = XMP + NADH + H(+)</text>
        <dbReference type="Rhea" id="RHEA:11708"/>
        <dbReference type="ChEBI" id="CHEBI:15377"/>
        <dbReference type="ChEBI" id="CHEBI:15378"/>
        <dbReference type="ChEBI" id="CHEBI:57464"/>
        <dbReference type="ChEBI" id="CHEBI:57540"/>
        <dbReference type="ChEBI" id="CHEBI:57945"/>
        <dbReference type="ChEBI" id="CHEBI:58053"/>
        <dbReference type="EC" id="1.1.1.205"/>
    </reaction>
</comment>
<feature type="binding site" evidence="13">
    <location>
        <position position="478"/>
    </location>
    <ligand>
        <name>K(+)</name>
        <dbReference type="ChEBI" id="CHEBI:29103"/>
        <note>ligand shared between two tetrameric partners</note>
    </ligand>
</feature>
<evidence type="ECO:0000256" key="2">
    <source>
        <dbReference type="ARBA" id="ARBA00005502"/>
    </source>
</evidence>
<comment type="caution">
    <text evidence="13">Lacks conserved residue(s) required for the propagation of feature annotation.</text>
</comment>
<keyword evidence="7 13" id="KW-0658">Purine biosynthesis</keyword>
<evidence type="ECO:0000256" key="12">
    <source>
        <dbReference type="ARBA" id="ARBA00048028"/>
    </source>
</evidence>
<feature type="binding site" evidence="13">
    <location>
        <position position="477"/>
    </location>
    <ligand>
        <name>K(+)</name>
        <dbReference type="ChEBI" id="CHEBI:29103"/>
        <note>ligand shared between two tetrameric partners</note>
    </ligand>
</feature>
<evidence type="ECO:0000313" key="23">
    <source>
        <dbReference type="Proteomes" id="UP000245999"/>
    </source>
</evidence>
<accession>A0A2Z3GXK3</accession>
<evidence type="ECO:0000256" key="1">
    <source>
        <dbReference type="ARBA" id="ARBA00001958"/>
    </source>
</evidence>
<feature type="active site" description="Proton acceptor" evidence="13 14">
    <location>
        <position position="408"/>
    </location>
</feature>
<feature type="binding site" evidence="13 16">
    <location>
        <begin position="305"/>
        <end position="307"/>
    </location>
    <ligand>
        <name>NAD(+)</name>
        <dbReference type="ChEBI" id="CHEBI:57540"/>
    </ligand>
</feature>
<dbReference type="InterPro" id="IPR015875">
    <property type="entry name" value="IMP_DH/GMP_Rdtase_CS"/>
</dbReference>
<dbReference type="Pfam" id="PF00571">
    <property type="entry name" value="CBS"/>
    <property type="match status" value="2"/>
</dbReference>
<dbReference type="OrthoDB" id="9805398at2"/>
<dbReference type="Gene3D" id="3.20.20.70">
    <property type="entry name" value="Aldolase class I"/>
    <property type="match status" value="1"/>
</dbReference>
<evidence type="ECO:0000256" key="7">
    <source>
        <dbReference type="ARBA" id="ARBA00022755"/>
    </source>
</evidence>
<evidence type="ECO:0000256" key="11">
    <source>
        <dbReference type="ARBA" id="ARBA00023122"/>
    </source>
</evidence>
<name>A0A2Z3GXK3_9BACT</name>
<dbReference type="Pfam" id="PF00478">
    <property type="entry name" value="IMPDH"/>
    <property type="match status" value="1"/>
</dbReference>
<dbReference type="PROSITE" id="PS51371">
    <property type="entry name" value="CBS"/>
    <property type="match status" value="2"/>
</dbReference>
<dbReference type="GO" id="GO:0046872">
    <property type="term" value="F:metal ion binding"/>
    <property type="evidence" value="ECO:0007669"/>
    <property type="project" value="UniProtKB-UniRule"/>
</dbReference>
<evidence type="ECO:0000256" key="13">
    <source>
        <dbReference type="HAMAP-Rule" id="MF_01964"/>
    </source>
</evidence>
<evidence type="ECO:0000256" key="6">
    <source>
        <dbReference type="ARBA" id="ARBA00022749"/>
    </source>
</evidence>
<feature type="binding site" description="in other chain" evidence="13 17">
    <location>
        <position position="312"/>
    </location>
    <ligand>
        <name>K(+)</name>
        <dbReference type="ChEBI" id="CHEBI:29103"/>
        <note>ligand shared between two tetrameric partners</note>
    </ligand>
</feature>
<evidence type="ECO:0000256" key="8">
    <source>
        <dbReference type="ARBA" id="ARBA00022958"/>
    </source>
</evidence>
<reference evidence="23" key="1">
    <citation type="submission" date="2018-04" db="EMBL/GenBank/DDBJ databases">
        <title>Complete genome of Antarctic heterotrophic bacterium Hymenobacter nivis.</title>
        <authorList>
            <person name="Terashima M."/>
        </authorList>
    </citation>
    <scope>NUCLEOTIDE SEQUENCE [LARGE SCALE GENOMIC DNA]</scope>
    <source>
        <strain evidence="23">NBRC 111535</strain>
    </source>
</reference>
<dbReference type="GO" id="GO:0003938">
    <property type="term" value="F:IMP dehydrogenase activity"/>
    <property type="evidence" value="ECO:0007669"/>
    <property type="project" value="UniProtKB-UniRule"/>
</dbReference>
<dbReference type="InterPro" id="IPR046342">
    <property type="entry name" value="CBS_dom_sf"/>
</dbReference>
<dbReference type="CDD" id="cd00381">
    <property type="entry name" value="IMPDH"/>
    <property type="match status" value="1"/>
</dbReference>
<keyword evidence="6 13" id="KW-0332">GMP biosynthesis</keyword>
<feature type="binding site" evidence="13 15">
    <location>
        <position position="310"/>
    </location>
    <ligand>
        <name>IMP</name>
        <dbReference type="ChEBI" id="CHEBI:58053"/>
    </ligand>
</feature>
<organism evidence="22 23">
    <name type="scientific">Hymenobacter nivis</name>
    <dbReference type="NCBI Taxonomy" id="1850093"/>
    <lineage>
        <taxon>Bacteria</taxon>
        <taxon>Pseudomonadati</taxon>
        <taxon>Bacteroidota</taxon>
        <taxon>Cytophagia</taxon>
        <taxon>Cytophagales</taxon>
        <taxon>Hymenobacteraceae</taxon>
        <taxon>Hymenobacter</taxon>
    </lineage>
</organism>
<feature type="binding site" description="in other chain" evidence="13 17">
    <location>
        <position position="307"/>
    </location>
    <ligand>
        <name>K(+)</name>
        <dbReference type="ChEBI" id="CHEBI:29103"/>
        <note>ligand shared between two tetrameric partners</note>
    </ligand>
</feature>
<keyword evidence="11 18" id="KW-0129">CBS domain</keyword>
<comment type="function">
    <text evidence="13">Catalyzes the conversion of inosine 5'-phosphate (IMP) to xanthosine 5'-phosphate (XMP), the first committed and rate-limiting step in the de novo synthesis of guanine nucleotides, and therefore plays an important role in the regulation of cell growth.</text>
</comment>
<dbReference type="PANTHER" id="PTHR11911">
    <property type="entry name" value="INOSINE-5-MONOPHOSPHATE DEHYDROGENASE RELATED"/>
    <property type="match status" value="1"/>
</dbReference>
<dbReference type="FunFam" id="3.20.20.70:FF:000003">
    <property type="entry name" value="GMP reductase"/>
    <property type="match status" value="1"/>
</dbReference>
<feature type="binding site" evidence="13 15">
    <location>
        <begin position="368"/>
        <end position="369"/>
    </location>
    <ligand>
        <name>IMP</name>
        <dbReference type="ChEBI" id="CHEBI:58053"/>
    </ligand>
</feature>
<dbReference type="InterPro" id="IPR000644">
    <property type="entry name" value="CBS_dom"/>
</dbReference>
<feature type="binding site" evidence="13 15">
    <location>
        <begin position="392"/>
        <end position="396"/>
    </location>
    <ligand>
        <name>IMP</name>
        <dbReference type="ChEBI" id="CHEBI:58053"/>
    </ligand>
</feature>
<dbReference type="InterPro" id="IPR001093">
    <property type="entry name" value="IMP_DH_GMPRt"/>
</dbReference>
<keyword evidence="9 13" id="KW-0560">Oxidoreductase</keyword>
<dbReference type="SUPFAM" id="SSF51412">
    <property type="entry name" value="Inosine monophosphate dehydrogenase (IMPDH)"/>
    <property type="match status" value="1"/>
</dbReference>
<dbReference type="NCBIfam" id="TIGR01302">
    <property type="entry name" value="IMP_dehydrog"/>
    <property type="match status" value="1"/>
</dbReference>
<feature type="binding site" evidence="13">
    <location>
        <position position="255"/>
    </location>
    <ligand>
        <name>NAD(+)</name>
        <dbReference type="ChEBI" id="CHEBI:57540"/>
    </ligand>
</feature>
<evidence type="ECO:0000256" key="18">
    <source>
        <dbReference type="PROSITE-ProRule" id="PRU00703"/>
    </source>
</evidence>
<evidence type="ECO:0000259" key="21">
    <source>
        <dbReference type="PROSITE" id="PS51371"/>
    </source>
</evidence>
<keyword evidence="4 13" id="KW-0479">Metal-binding</keyword>
<gene>
    <name evidence="13" type="primary">guaB</name>
    <name evidence="22" type="ORF">DDQ68_12145</name>
</gene>
<dbReference type="PANTHER" id="PTHR11911:SF111">
    <property type="entry name" value="INOSINE-5'-MONOPHOSPHATE DEHYDROGENASE"/>
    <property type="match status" value="1"/>
</dbReference>
<dbReference type="PROSITE" id="PS00487">
    <property type="entry name" value="IMP_DH_GMP_RED"/>
    <property type="match status" value="1"/>
</dbReference>
<dbReference type="Proteomes" id="UP000245999">
    <property type="component" value="Chromosome"/>
</dbReference>
<feature type="active site" description="Thioimidate intermediate" evidence="13 14">
    <location>
        <position position="312"/>
    </location>
</feature>
<comment type="subunit">
    <text evidence="3 13">Homotetramer.</text>
</comment>
<dbReference type="SUPFAM" id="SSF54631">
    <property type="entry name" value="CBS-domain pair"/>
    <property type="match status" value="1"/>
</dbReference>
<dbReference type="InterPro" id="IPR005990">
    <property type="entry name" value="IMP_DH"/>
</dbReference>
<dbReference type="InterPro" id="IPR013785">
    <property type="entry name" value="Aldolase_TIM"/>
</dbReference>
<dbReference type="SMART" id="SM00116">
    <property type="entry name" value="CBS"/>
    <property type="match status" value="2"/>
</dbReference>
<evidence type="ECO:0000256" key="3">
    <source>
        <dbReference type="ARBA" id="ARBA00011881"/>
    </source>
</evidence>
<keyword evidence="10 13" id="KW-0520">NAD</keyword>
<sequence length="494" mass="51924">MADPAALANKIAFEALTYDDVLLLPAYSEVLPRDCDPGTQLTARIRLQIPLISAAMDTVTEADMAIALAQEGGLGIIHKSMSIGKQAEQVRRVKRSESALIQDPFTLLPTATLADARHLMRHNNIGGIPVIDGERRLQGILTSRDLRFERDLTLPVTTVMVPLSRLVTAPAGIDQAAAEELLQDSKVDKLPLVDTEGRLAGLMTYKDIRKRRRSPQASKDSQGRLRVGAAVGVTPDLLQRVAALVEAGVDLVSLDTAHGHSKGVLDAVRAIKAAYPGLDVMAGNVATAAGARALADAGADCVKVGVGPGSICTTRIIAGIGVPQLSAVLEAARGLEGTGIPLVADGGIKFSGDIVKALAGGAAAVMVGSLLAGTEESPGQLIIYEGRKYKNYRGMGSVEAMEDGSKDRYFQSAEDDVKKLVPEGIVGRVPFKGAVSEIIYQLAGGLRAGMGYVGAPDLPALQAAQFVRITGAGLRESHPHDVQITREAPNYSSR</sequence>
<keyword evidence="5" id="KW-0677">Repeat</keyword>
<evidence type="ECO:0000256" key="19">
    <source>
        <dbReference type="RuleBase" id="RU003927"/>
    </source>
</evidence>
<evidence type="ECO:0000256" key="15">
    <source>
        <dbReference type="PIRSR" id="PIRSR000130-2"/>
    </source>
</evidence>
<feature type="binding site" evidence="13 15">
    <location>
        <begin position="345"/>
        <end position="347"/>
    </location>
    <ligand>
        <name>IMP</name>
        <dbReference type="ChEBI" id="CHEBI:58053"/>
    </ligand>
</feature>
<dbReference type="CDD" id="cd04601">
    <property type="entry name" value="CBS_pair_IMPDH"/>
    <property type="match status" value="1"/>
</dbReference>